<reference evidence="8 9" key="1">
    <citation type="submission" date="2017-08" db="EMBL/GenBank/DDBJ databases">
        <title>Identification and genetic characteristics of simultaneous BTEX- and naphthalene-degrading Paraburkholderia sp. BN5 isolated from petroleum-contaminated soil.</title>
        <authorList>
            <person name="Lee Y."/>
            <person name="Jeon C.O."/>
        </authorList>
    </citation>
    <scope>NUCLEOTIDE SEQUENCE [LARGE SCALE GENOMIC DNA]</scope>
    <source>
        <strain evidence="8 9">BN5</strain>
    </source>
</reference>
<dbReference type="GO" id="GO:0044281">
    <property type="term" value="P:small molecule metabolic process"/>
    <property type="evidence" value="ECO:0007669"/>
    <property type="project" value="UniProtKB-ARBA"/>
</dbReference>
<evidence type="ECO:0000256" key="3">
    <source>
        <dbReference type="ARBA" id="ARBA00023315"/>
    </source>
</evidence>
<protein>
    <submittedName>
        <fullName evidence="8">Acetyl-CoA acetyltransferase</fullName>
        <ecNumber evidence="8">2.3.1.9</ecNumber>
    </submittedName>
</protein>
<dbReference type="FunFam" id="3.40.47.10:FF:000010">
    <property type="entry name" value="Acetyl-CoA acetyltransferase (Thiolase)"/>
    <property type="match status" value="1"/>
</dbReference>
<dbReference type="InterPro" id="IPR002155">
    <property type="entry name" value="Thiolase"/>
</dbReference>
<name>A0A248VNL9_9BURK</name>
<proteinExistence type="inferred from homology"/>
<feature type="active site" description="Acyl-thioester intermediate" evidence="4">
    <location>
        <position position="88"/>
    </location>
</feature>
<dbReference type="PANTHER" id="PTHR18919">
    <property type="entry name" value="ACETYL-COA C-ACYLTRANSFERASE"/>
    <property type="match status" value="1"/>
</dbReference>
<dbReference type="InterPro" id="IPR020616">
    <property type="entry name" value="Thiolase_N"/>
</dbReference>
<evidence type="ECO:0000313" key="9">
    <source>
        <dbReference type="Proteomes" id="UP000215158"/>
    </source>
</evidence>
<dbReference type="PROSITE" id="PS00099">
    <property type="entry name" value="THIOLASE_3"/>
    <property type="match status" value="1"/>
</dbReference>
<dbReference type="OrthoDB" id="9764638at2"/>
<dbReference type="PIRSF" id="PIRSF000429">
    <property type="entry name" value="Ac-CoA_Ac_transf"/>
    <property type="match status" value="1"/>
</dbReference>
<dbReference type="Pfam" id="PF00108">
    <property type="entry name" value="Thiolase_N"/>
    <property type="match status" value="1"/>
</dbReference>
<organism evidence="8 9">
    <name type="scientific">Paraburkholderia aromaticivorans</name>
    <dbReference type="NCBI Taxonomy" id="2026199"/>
    <lineage>
        <taxon>Bacteria</taxon>
        <taxon>Pseudomonadati</taxon>
        <taxon>Pseudomonadota</taxon>
        <taxon>Betaproteobacteria</taxon>
        <taxon>Burkholderiales</taxon>
        <taxon>Burkholderiaceae</taxon>
        <taxon>Paraburkholderia</taxon>
    </lineage>
</organism>
<dbReference type="Gene3D" id="3.40.47.10">
    <property type="match status" value="2"/>
</dbReference>
<feature type="active site" description="Proton acceptor" evidence="4">
    <location>
        <position position="379"/>
    </location>
</feature>
<dbReference type="InterPro" id="IPR020613">
    <property type="entry name" value="Thiolase_CS"/>
</dbReference>
<feature type="domain" description="Thiolase N-terminal" evidence="6">
    <location>
        <begin position="4"/>
        <end position="262"/>
    </location>
</feature>
<dbReference type="Proteomes" id="UP000215158">
    <property type="component" value="Chromosome 1"/>
</dbReference>
<dbReference type="PROSITE" id="PS00098">
    <property type="entry name" value="THIOLASE_1"/>
    <property type="match status" value="1"/>
</dbReference>
<dbReference type="GO" id="GO:0003985">
    <property type="term" value="F:acetyl-CoA C-acetyltransferase activity"/>
    <property type="evidence" value="ECO:0007669"/>
    <property type="project" value="UniProtKB-EC"/>
</dbReference>
<dbReference type="SUPFAM" id="SSF53901">
    <property type="entry name" value="Thiolase-like"/>
    <property type="match status" value="2"/>
</dbReference>
<evidence type="ECO:0000256" key="4">
    <source>
        <dbReference type="PIRSR" id="PIRSR000429-1"/>
    </source>
</evidence>
<evidence type="ECO:0000256" key="5">
    <source>
        <dbReference type="RuleBase" id="RU003557"/>
    </source>
</evidence>
<dbReference type="PANTHER" id="PTHR18919:SF107">
    <property type="entry name" value="ACETYL-COA ACETYLTRANSFERASE, CYTOSOLIC"/>
    <property type="match status" value="1"/>
</dbReference>
<gene>
    <name evidence="8" type="ORF">CJU94_15940</name>
</gene>
<evidence type="ECO:0000256" key="2">
    <source>
        <dbReference type="ARBA" id="ARBA00022679"/>
    </source>
</evidence>
<dbReference type="EC" id="2.3.1.9" evidence="8"/>
<sequence>MTDVVIVSAARTAVGKFGGSLAKIAAPELGATVIRAVLERAGLKPEQVSEVILGQVLTAGSGQNPARQSLIKAGLPNAVPAMTINVVCGSGLKAVMLAANAIIAGDADIVVAGGQENMSAAPHVLPGSRDGFRMGDAKLIDSMIVDGLWDVYNQYHMGVTAENVAKEYGITREQQDAFAALSQNKAEAAQKAGRFDDEIVPVEIPQRKGEPLRFATDEFVRHGVTAESLAGLKPAFSKEGSVTAANASGLNDGAAAVLVMSAKKAEALGLKPLARIKAYATSGLDPKVMGMGPVPASRRCLERAGWTPADLDLMEINEAFAAQACAVNQQMGWDTSKINVNGGAIAIGHPIGASGCRILVTLLHEMQKRDAKKGLASLCIGGGMGVALALERA</sequence>
<evidence type="ECO:0000256" key="1">
    <source>
        <dbReference type="ARBA" id="ARBA00010982"/>
    </source>
</evidence>
<dbReference type="InterPro" id="IPR020615">
    <property type="entry name" value="Thiolase_acyl_enz_int_AS"/>
</dbReference>
<keyword evidence="9" id="KW-1185">Reference proteome</keyword>
<dbReference type="NCBIfam" id="TIGR01930">
    <property type="entry name" value="AcCoA-C-Actrans"/>
    <property type="match status" value="1"/>
</dbReference>
<comment type="similarity">
    <text evidence="1 5">Belongs to the thiolase-like superfamily. Thiolase family.</text>
</comment>
<evidence type="ECO:0000259" key="7">
    <source>
        <dbReference type="Pfam" id="PF02803"/>
    </source>
</evidence>
<keyword evidence="3 5" id="KW-0012">Acyltransferase</keyword>
<dbReference type="AlphaFoldDB" id="A0A248VNL9"/>
<dbReference type="EMBL" id="CP022989">
    <property type="protein sequence ID" value="ASW00463.1"/>
    <property type="molecule type" value="Genomic_DNA"/>
</dbReference>
<dbReference type="PROSITE" id="PS00737">
    <property type="entry name" value="THIOLASE_2"/>
    <property type="match status" value="1"/>
</dbReference>
<dbReference type="CDD" id="cd00751">
    <property type="entry name" value="thiolase"/>
    <property type="match status" value="1"/>
</dbReference>
<evidence type="ECO:0000313" key="8">
    <source>
        <dbReference type="EMBL" id="ASW00463.1"/>
    </source>
</evidence>
<dbReference type="RefSeq" id="WP_095420392.1">
    <property type="nucleotide sequence ID" value="NZ_CP022989.1"/>
</dbReference>
<dbReference type="KEGG" id="parb:CJU94_15940"/>
<keyword evidence="2 5" id="KW-0808">Transferase</keyword>
<dbReference type="InterPro" id="IPR020617">
    <property type="entry name" value="Thiolase_C"/>
</dbReference>
<accession>A0A248VNL9</accession>
<dbReference type="InterPro" id="IPR016039">
    <property type="entry name" value="Thiolase-like"/>
</dbReference>
<dbReference type="InterPro" id="IPR020610">
    <property type="entry name" value="Thiolase_AS"/>
</dbReference>
<evidence type="ECO:0000259" key="6">
    <source>
        <dbReference type="Pfam" id="PF00108"/>
    </source>
</evidence>
<feature type="domain" description="Thiolase C-terminal" evidence="7">
    <location>
        <begin position="270"/>
        <end position="392"/>
    </location>
</feature>
<feature type="active site" description="Proton acceptor" evidence="4">
    <location>
        <position position="349"/>
    </location>
</feature>
<dbReference type="Pfam" id="PF02803">
    <property type="entry name" value="Thiolase_C"/>
    <property type="match status" value="1"/>
</dbReference>